<organism evidence="12 13">
    <name type="scientific">Saltatorellus ferox</name>
    <dbReference type="NCBI Taxonomy" id="2528018"/>
    <lineage>
        <taxon>Bacteria</taxon>
        <taxon>Pseudomonadati</taxon>
        <taxon>Planctomycetota</taxon>
        <taxon>Planctomycetia</taxon>
        <taxon>Planctomycetia incertae sedis</taxon>
        <taxon>Saltatorellus</taxon>
    </lineage>
</organism>
<dbReference type="AlphaFoldDB" id="A0A518EUZ3"/>
<evidence type="ECO:0000313" key="12">
    <source>
        <dbReference type="EMBL" id="QDV07878.1"/>
    </source>
</evidence>
<evidence type="ECO:0000256" key="5">
    <source>
        <dbReference type="ARBA" id="ARBA00022723"/>
    </source>
</evidence>
<evidence type="ECO:0000256" key="3">
    <source>
        <dbReference type="ARBA" id="ARBA00008766"/>
    </source>
</evidence>
<dbReference type="Gene3D" id="3.90.230.10">
    <property type="entry name" value="Creatinase/methionine aminopeptidase superfamily"/>
    <property type="match status" value="1"/>
</dbReference>
<evidence type="ECO:0000256" key="1">
    <source>
        <dbReference type="ARBA" id="ARBA00001424"/>
    </source>
</evidence>
<dbReference type="GO" id="GO:0006508">
    <property type="term" value="P:proteolysis"/>
    <property type="evidence" value="ECO:0007669"/>
    <property type="project" value="TreeGrafter"/>
</dbReference>
<gene>
    <name evidence="12" type="primary">pepP</name>
    <name evidence="12" type="ORF">Poly30_34120</name>
</gene>
<dbReference type="GO" id="GO:0030145">
    <property type="term" value="F:manganese ion binding"/>
    <property type="evidence" value="ECO:0007669"/>
    <property type="project" value="InterPro"/>
</dbReference>
<evidence type="ECO:0000256" key="8">
    <source>
        <dbReference type="ARBA" id="ARBA00069363"/>
    </source>
</evidence>
<evidence type="ECO:0000256" key="7">
    <source>
        <dbReference type="ARBA" id="ARBA00023211"/>
    </source>
</evidence>
<accession>A0A518EUZ3</accession>
<dbReference type="InterPro" id="IPR000994">
    <property type="entry name" value="Pept_M24"/>
</dbReference>
<dbReference type="PANTHER" id="PTHR43226:SF4">
    <property type="entry name" value="XAA-PRO AMINOPEPTIDASE 3"/>
    <property type="match status" value="1"/>
</dbReference>
<dbReference type="InterPro" id="IPR007865">
    <property type="entry name" value="Aminopep_P_N"/>
</dbReference>
<comment type="similarity">
    <text evidence="3">Belongs to the peptidase M24B family.</text>
</comment>
<evidence type="ECO:0000313" key="13">
    <source>
        <dbReference type="Proteomes" id="UP000320390"/>
    </source>
</evidence>
<dbReference type="OrthoDB" id="9806388at2"/>
<dbReference type="CDD" id="cd01087">
    <property type="entry name" value="Prolidase"/>
    <property type="match status" value="1"/>
</dbReference>
<evidence type="ECO:0000256" key="10">
    <source>
        <dbReference type="ARBA" id="ARBA00081411"/>
    </source>
</evidence>
<evidence type="ECO:0000259" key="11">
    <source>
        <dbReference type="SMART" id="SM01011"/>
    </source>
</evidence>
<evidence type="ECO:0000256" key="9">
    <source>
        <dbReference type="ARBA" id="ARBA00075356"/>
    </source>
</evidence>
<reference evidence="12 13" key="1">
    <citation type="submission" date="2019-02" db="EMBL/GenBank/DDBJ databases">
        <title>Deep-cultivation of Planctomycetes and their phenomic and genomic characterization uncovers novel biology.</title>
        <authorList>
            <person name="Wiegand S."/>
            <person name="Jogler M."/>
            <person name="Boedeker C."/>
            <person name="Pinto D."/>
            <person name="Vollmers J."/>
            <person name="Rivas-Marin E."/>
            <person name="Kohn T."/>
            <person name="Peeters S.H."/>
            <person name="Heuer A."/>
            <person name="Rast P."/>
            <person name="Oberbeckmann S."/>
            <person name="Bunk B."/>
            <person name="Jeske O."/>
            <person name="Meyerdierks A."/>
            <person name="Storesund J.E."/>
            <person name="Kallscheuer N."/>
            <person name="Luecker S."/>
            <person name="Lage O.M."/>
            <person name="Pohl T."/>
            <person name="Merkel B.J."/>
            <person name="Hornburger P."/>
            <person name="Mueller R.-W."/>
            <person name="Bruemmer F."/>
            <person name="Labrenz M."/>
            <person name="Spormann A.M."/>
            <person name="Op den Camp H."/>
            <person name="Overmann J."/>
            <person name="Amann R."/>
            <person name="Jetten M.S.M."/>
            <person name="Mascher T."/>
            <person name="Medema M.H."/>
            <person name="Devos D.P."/>
            <person name="Kaster A.-K."/>
            <person name="Ovreas L."/>
            <person name="Rohde M."/>
            <person name="Galperin M.Y."/>
            <person name="Jogler C."/>
        </authorList>
    </citation>
    <scope>NUCLEOTIDE SEQUENCE [LARGE SCALE GENOMIC DNA]</scope>
    <source>
        <strain evidence="12 13">Poly30</strain>
    </source>
</reference>
<sequence length="452" mass="50517">MSISPYAAHRTALLERLTRDQIAAVIPTATTKVRNDDADYRFRPHSDFYYLTGFAEPSACLVLLPARDDRPARSILFLRERDKEREIWDGKRLGLERATGTIGVDEARDIETLWEELPKLLADHERIMWKFGDGEDQDRRMTQMFARLRDRARGTVRPATTLMDPGPILSEMRLFKTEGELEKMRRAATLTADTHASLMAKVMPGMNEAEAEAFLDYSYRKAGGTGAAYGHICAGGANACILHYIENNQPLRDGDLMLVDSGAEWDFYAADITRTFPVNGKFTDEQRALYEIVLRAEEASIDVVRPGVPFEEVHKTTLKIIIDGLLDLGLLKGTAEEVMDSGSYRAFFMHKTSHWLGLDVHDCGSYMKDGEPRLLEPGMVLTVEPGIYVDPENEDVEERWRGIGIRIEDDVLVTEAGHEILTAAAPKSIEDVEAACAGSVGHSRRDPVGQTA</sequence>
<protein>
    <recommendedName>
        <fullName evidence="8">Xaa-Pro aminopeptidase</fullName>
        <ecNumber evidence="4">3.4.11.9</ecNumber>
    </recommendedName>
    <alternativeName>
        <fullName evidence="9">Aminopeptidase P II</fullName>
    </alternativeName>
    <alternativeName>
        <fullName evidence="10">X-Pro aminopeptidase</fullName>
    </alternativeName>
</protein>
<name>A0A518EUZ3_9BACT</name>
<evidence type="ECO:0000256" key="6">
    <source>
        <dbReference type="ARBA" id="ARBA00022801"/>
    </source>
</evidence>
<dbReference type="GO" id="GO:0070006">
    <property type="term" value="F:metalloaminopeptidase activity"/>
    <property type="evidence" value="ECO:0007669"/>
    <property type="project" value="InterPro"/>
</dbReference>
<dbReference type="Gene3D" id="3.40.350.10">
    <property type="entry name" value="Creatinase/prolidase N-terminal domain"/>
    <property type="match status" value="1"/>
</dbReference>
<dbReference type="EC" id="3.4.11.9" evidence="4"/>
<dbReference type="EMBL" id="CP036434">
    <property type="protein sequence ID" value="QDV07878.1"/>
    <property type="molecule type" value="Genomic_DNA"/>
</dbReference>
<evidence type="ECO:0000256" key="4">
    <source>
        <dbReference type="ARBA" id="ARBA00012574"/>
    </source>
</evidence>
<dbReference type="InterPro" id="IPR036005">
    <property type="entry name" value="Creatinase/aminopeptidase-like"/>
</dbReference>
<keyword evidence="6 12" id="KW-0378">Hydrolase</keyword>
<dbReference type="SUPFAM" id="SSF53092">
    <property type="entry name" value="Creatinase/prolidase N-terminal domain"/>
    <property type="match status" value="1"/>
</dbReference>
<dbReference type="SUPFAM" id="SSF55920">
    <property type="entry name" value="Creatinase/aminopeptidase"/>
    <property type="match status" value="1"/>
</dbReference>
<comment type="cofactor">
    <cofactor evidence="2">
        <name>Mn(2+)</name>
        <dbReference type="ChEBI" id="CHEBI:29035"/>
    </cofactor>
</comment>
<dbReference type="InterPro" id="IPR052433">
    <property type="entry name" value="X-Pro_dipept-like"/>
</dbReference>
<evidence type="ECO:0000256" key="2">
    <source>
        <dbReference type="ARBA" id="ARBA00001936"/>
    </source>
</evidence>
<feature type="domain" description="Aminopeptidase P N-terminal" evidence="11">
    <location>
        <begin position="1"/>
        <end position="138"/>
    </location>
</feature>
<keyword evidence="12" id="KW-0645">Protease</keyword>
<comment type="catalytic activity">
    <reaction evidence="1">
        <text>Release of any N-terminal amino acid, including proline, that is linked to proline, even from a dipeptide or tripeptide.</text>
        <dbReference type="EC" id="3.4.11.9"/>
    </reaction>
</comment>
<dbReference type="Proteomes" id="UP000320390">
    <property type="component" value="Chromosome"/>
</dbReference>
<dbReference type="FunFam" id="3.90.230.10:FF:000002">
    <property type="entry name" value="Xaa-Pro aminopeptidase 3"/>
    <property type="match status" value="1"/>
</dbReference>
<dbReference type="RefSeq" id="WP_145199545.1">
    <property type="nucleotide sequence ID" value="NZ_CP036434.1"/>
</dbReference>
<dbReference type="PANTHER" id="PTHR43226">
    <property type="entry name" value="XAA-PRO AMINOPEPTIDASE 3"/>
    <property type="match status" value="1"/>
</dbReference>
<dbReference type="GO" id="GO:0005829">
    <property type="term" value="C:cytosol"/>
    <property type="evidence" value="ECO:0007669"/>
    <property type="project" value="TreeGrafter"/>
</dbReference>
<proteinExistence type="inferred from homology"/>
<dbReference type="Pfam" id="PF05195">
    <property type="entry name" value="AMP_N"/>
    <property type="match status" value="1"/>
</dbReference>
<dbReference type="SMART" id="SM01011">
    <property type="entry name" value="AMP_N"/>
    <property type="match status" value="1"/>
</dbReference>
<dbReference type="InterPro" id="IPR029149">
    <property type="entry name" value="Creatin/AminoP/Spt16_N"/>
</dbReference>
<keyword evidence="12" id="KW-0031">Aminopeptidase</keyword>
<keyword evidence="13" id="KW-1185">Reference proteome</keyword>
<dbReference type="Pfam" id="PF00557">
    <property type="entry name" value="Peptidase_M24"/>
    <property type="match status" value="1"/>
</dbReference>
<keyword evidence="7" id="KW-0464">Manganese</keyword>
<keyword evidence="5" id="KW-0479">Metal-binding</keyword>